<dbReference type="EMBL" id="GGEC01090267">
    <property type="protein sequence ID" value="MBX70751.1"/>
    <property type="molecule type" value="Transcribed_RNA"/>
</dbReference>
<sequence length="270" mass="30333">MAIMYTWNYGTVKKHEFEVENKVSLSRLVSLGPRLGLVRVPGIGLVYTNLATGVPAVFGHFVTNLPAFHQVLVFVCIKSVQVPHICEKDRLLIGRVGPKEHGMFRCIVRYGYKDMQQENYDFENRLVCGIVQFIESEEEVEASKPRNNSSTECEDSEVEASIALSQTFQGSSLEKMAQSPNDIQVLRPDNLHLQNTQLNVESRRILRAKESGITYILGNSHVKAKNSSSIIKKVTINLVYAFLSKNCREAVAVLNVPHTSLLEVGMIYYV</sequence>
<proteinExistence type="predicted"/>
<dbReference type="InterPro" id="IPR003855">
    <property type="entry name" value="K+_transporter"/>
</dbReference>
<evidence type="ECO:0000259" key="1">
    <source>
        <dbReference type="Pfam" id="PF22776"/>
    </source>
</evidence>
<dbReference type="AlphaFoldDB" id="A0A2P2QV45"/>
<reference evidence="2" key="1">
    <citation type="submission" date="2018-02" db="EMBL/GenBank/DDBJ databases">
        <title>Rhizophora mucronata_Transcriptome.</title>
        <authorList>
            <person name="Meera S.P."/>
            <person name="Sreeshan A."/>
            <person name="Augustine A."/>
        </authorList>
    </citation>
    <scope>NUCLEOTIDE SEQUENCE</scope>
    <source>
        <tissue evidence="2">Leaf</tissue>
    </source>
</reference>
<dbReference type="Pfam" id="PF22776">
    <property type="entry name" value="K_trans_C"/>
    <property type="match status" value="1"/>
</dbReference>
<protein>
    <recommendedName>
        <fullName evidence="1">K+ potassium transporter C-terminal domain-containing protein</fullName>
    </recommendedName>
</protein>
<accession>A0A2P2QV45</accession>
<dbReference type="GO" id="GO:0015079">
    <property type="term" value="F:potassium ion transmembrane transporter activity"/>
    <property type="evidence" value="ECO:0007669"/>
    <property type="project" value="InterPro"/>
</dbReference>
<feature type="domain" description="K+ potassium transporter C-terminal" evidence="1">
    <location>
        <begin position="41"/>
        <end position="268"/>
    </location>
</feature>
<dbReference type="PANTHER" id="PTHR30540">
    <property type="entry name" value="OSMOTIC STRESS POTASSIUM TRANSPORTER"/>
    <property type="match status" value="1"/>
</dbReference>
<dbReference type="GO" id="GO:0016020">
    <property type="term" value="C:membrane"/>
    <property type="evidence" value="ECO:0007669"/>
    <property type="project" value="InterPro"/>
</dbReference>
<dbReference type="PANTHER" id="PTHR30540:SF14">
    <property type="entry name" value="POTASSIUM TRANSPORTER 1"/>
    <property type="match status" value="1"/>
</dbReference>
<organism evidence="2">
    <name type="scientific">Rhizophora mucronata</name>
    <name type="common">Asiatic mangrove</name>
    <dbReference type="NCBI Taxonomy" id="61149"/>
    <lineage>
        <taxon>Eukaryota</taxon>
        <taxon>Viridiplantae</taxon>
        <taxon>Streptophyta</taxon>
        <taxon>Embryophyta</taxon>
        <taxon>Tracheophyta</taxon>
        <taxon>Spermatophyta</taxon>
        <taxon>Magnoliopsida</taxon>
        <taxon>eudicotyledons</taxon>
        <taxon>Gunneridae</taxon>
        <taxon>Pentapetalae</taxon>
        <taxon>rosids</taxon>
        <taxon>fabids</taxon>
        <taxon>Malpighiales</taxon>
        <taxon>Rhizophoraceae</taxon>
        <taxon>Rhizophora</taxon>
    </lineage>
</organism>
<name>A0A2P2QV45_RHIMU</name>
<dbReference type="InterPro" id="IPR053952">
    <property type="entry name" value="K_trans_C"/>
</dbReference>
<evidence type="ECO:0000313" key="2">
    <source>
        <dbReference type="EMBL" id="MBX70751.1"/>
    </source>
</evidence>